<keyword evidence="8 11" id="KW-1133">Transmembrane helix</keyword>
<dbReference type="Proteomes" id="UP001410394">
    <property type="component" value="Unassembled WGS sequence"/>
</dbReference>
<name>A0ABU9Z3I0_9RHOO</name>
<evidence type="ECO:0000256" key="1">
    <source>
        <dbReference type="ARBA" id="ARBA00004162"/>
    </source>
</evidence>
<evidence type="ECO:0000256" key="10">
    <source>
        <dbReference type="ARBA" id="ARBA00023136"/>
    </source>
</evidence>
<evidence type="ECO:0000256" key="4">
    <source>
        <dbReference type="ARBA" id="ARBA00022448"/>
    </source>
</evidence>
<evidence type="ECO:0000256" key="2">
    <source>
        <dbReference type="ARBA" id="ARBA00006742"/>
    </source>
</evidence>
<evidence type="ECO:0000256" key="5">
    <source>
        <dbReference type="ARBA" id="ARBA00022475"/>
    </source>
</evidence>
<dbReference type="NCBIfam" id="TIGR00739">
    <property type="entry name" value="yajC"/>
    <property type="match status" value="1"/>
</dbReference>
<keyword evidence="5" id="KW-1003">Cell membrane</keyword>
<evidence type="ECO:0000256" key="8">
    <source>
        <dbReference type="ARBA" id="ARBA00022989"/>
    </source>
</evidence>
<keyword evidence="6 11" id="KW-0812">Transmembrane</keyword>
<gene>
    <name evidence="12" type="primary">yajC</name>
    <name evidence="12" type="ORF">ABDB84_18285</name>
</gene>
<feature type="transmembrane region" description="Helical" evidence="11">
    <location>
        <begin position="20"/>
        <end position="40"/>
    </location>
</feature>
<comment type="caution">
    <text evidence="12">The sequence shown here is derived from an EMBL/GenBank/DDBJ whole genome shotgun (WGS) entry which is preliminary data.</text>
</comment>
<proteinExistence type="inferred from homology"/>
<keyword evidence="9" id="KW-0811">Translocation</keyword>
<dbReference type="PANTHER" id="PTHR33909:SF1">
    <property type="entry name" value="SEC TRANSLOCON ACCESSORY COMPLEX SUBUNIT YAJC"/>
    <property type="match status" value="1"/>
</dbReference>
<evidence type="ECO:0000256" key="11">
    <source>
        <dbReference type="SAM" id="Phobius"/>
    </source>
</evidence>
<evidence type="ECO:0000313" key="12">
    <source>
        <dbReference type="EMBL" id="MEN3070438.1"/>
    </source>
</evidence>
<keyword evidence="10 11" id="KW-0472">Membrane</keyword>
<evidence type="ECO:0000256" key="6">
    <source>
        <dbReference type="ARBA" id="ARBA00022692"/>
    </source>
</evidence>
<comment type="subcellular location">
    <subcellularLocation>
        <location evidence="1">Cell membrane</location>
        <topology evidence="1">Single-pass membrane protein</topology>
    </subcellularLocation>
</comment>
<comment type="similarity">
    <text evidence="2">Belongs to the YajC family.</text>
</comment>
<organism evidence="12 13">
    <name type="scientific">Uliginosibacterium sediminicola</name>
    <dbReference type="NCBI Taxonomy" id="2024550"/>
    <lineage>
        <taxon>Bacteria</taxon>
        <taxon>Pseudomonadati</taxon>
        <taxon>Pseudomonadota</taxon>
        <taxon>Betaproteobacteria</taxon>
        <taxon>Rhodocyclales</taxon>
        <taxon>Zoogloeaceae</taxon>
        <taxon>Uliginosibacterium</taxon>
    </lineage>
</organism>
<evidence type="ECO:0000256" key="7">
    <source>
        <dbReference type="ARBA" id="ARBA00022927"/>
    </source>
</evidence>
<keyword evidence="4" id="KW-0813">Transport</keyword>
<accession>A0ABU9Z3I0</accession>
<dbReference type="Pfam" id="PF02699">
    <property type="entry name" value="YajC"/>
    <property type="match status" value="1"/>
</dbReference>
<keyword evidence="7" id="KW-0653">Protein transport</keyword>
<evidence type="ECO:0000313" key="13">
    <source>
        <dbReference type="Proteomes" id="UP001410394"/>
    </source>
</evidence>
<reference evidence="12 13" key="1">
    <citation type="journal article" date="2018" name="Int. J. Syst. Evol. Microbiol.">
        <title>Uliginosibacterium sediminicola sp. nov., isolated from freshwater sediment.</title>
        <authorList>
            <person name="Hwang W.M."/>
            <person name="Kim S.M."/>
            <person name="Kang K."/>
            <person name="Ahn T.Y."/>
        </authorList>
    </citation>
    <scope>NUCLEOTIDE SEQUENCE [LARGE SCALE GENOMIC DNA]</scope>
    <source>
        <strain evidence="12 13">M1-21</strain>
    </source>
</reference>
<sequence length="111" mass="11720">MFLISDAVAQTTAAAGDTSSLLAGPLPMLVVMGLAMYFMIIRPQSKRAKELKALIDSLSKGDEVMTQSGLAGTVVEVRDNFVKLEIADKVEVLLQKSAVAAVLPKGTLKSV</sequence>
<dbReference type="RefSeq" id="WP_345921217.1">
    <property type="nucleotide sequence ID" value="NZ_JBDIVE010000013.1"/>
</dbReference>
<dbReference type="EMBL" id="JBDIVE010000013">
    <property type="protein sequence ID" value="MEN3070438.1"/>
    <property type="molecule type" value="Genomic_DNA"/>
</dbReference>
<evidence type="ECO:0000256" key="3">
    <source>
        <dbReference type="ARBA" id="ARBA00014962"/>
    </source>
</evidence>
<dbReference type="InterPro" id="IPR003849">
    <property type="entry name" value="Preprotein_translocase_YajC"/>
</dbReference>
<protein>
    <recommendedName>
        <fullName evidence="3">Sec translocon accessory complex subunit YajC</fullName>
    </recommendedName>
</protein>
<dbReference type="PANTHER" id="PTHR33909">
    <property type="entry name" value="SEC TRANSLOCON ACCESSORY COMPLEX SUBUNIT YAJC"/>
    <property type="match status" value="1"/>
</dbReference>
<evidence type="ECO:0000256" key="9">
    <source>
        <dbReference type="ARBA" id="ARBA00023010"/>
    </source>
</evidence>
<dbReference type="PRINTS" id="PR01853">
    <property type="entry name" value="YAJCTRNLCASE"/>
</dbReference>
<keyword evidence="13" id="KW-1185">Reference proteome</keyword>
<dbReference type="SMART" id="SM01323">
    <property type="entry name" value="YajC"/>
    <property type="match status" value="1"/>
</dbReference>